<dbReference type="InterPro" id="IPR043519">
    <property type="entry name" value="NT_sf"/>
</dbReference>
<dbReference type="RefSeq" id="WP_203806204.1">
    <property type="nucleotide sequence ID" value="NZ_BAAAQE010000005.1"/>
</dbReference>
<protein>
    <recommendedName>
        <fullName evidence="3">Nucleotidyltransferase domain-containing protein</fullName>
    </recommendedName>
</protein>
<proteinExistence type="predicted"/>
<dbReference type="SUPFAM" id="SSF81301">
    <property type="entry name" value="Nucleotidyltransferase"/>
    <property type="match status" value="1"/>
</dbReference>
<reference evidence="1 2" key="1">
    <citation type="submission" date="2021-01" db="EMBL/GenBank/DDBJ databases">
        <title>Whole genome shotgun sequence of Actinoplanes couchii NBRC 106145.</title>
        <authorList>
            <person name="Komaki H."/>
            <person name="Tamura T."/>
        </authorList>
    </citation>
    <scope>NUCLEOTIDE SEQUENCE [LARGE SCALE GENOMIC DNA]</scope>
    <source>
        <strain evidence="1 2">NBRC 106145</strain>
    </source>
</reference>
<accession>A0ABQ3XMQ6</accession>
<comment type="caution">
    <text evidence="1">The sequence shown here is derived from an EMBL/GenBank/DDBJ whole genome shotgun (WGS) entry which is preliminary data.</text>
</comment>
<sequence>MRPSVRWRQLLDERVDEAVTYLGRAPGVSGFLIGGSIGRGEPWPMSDIDLLPVYPGDTPPDGPPPALDQRRADLVDWWTGSGRAQALDLARLCFTVGEIGPAMRGGPEWVAGRMGEHRWFHGSDKAYGARPVVSGDDPADAVIGEFAEWLTGVRFHPAVVAARLTEWRRQAEVAWAEADRLQGEDPVTATYHLRESARAYRMILIEGWGDRLGSMGREWTRFERMAAGNGQADLAGRVAVLAGADARDAADRARIAPIWLRERIGFCWAARREVGEDVTEEQNARDQLAAYTLHVVRKRPELDGPWTASPDPLLGRHLTELRQLLTASLS</sequence>
<evidence type="ECO:0008006" key="3">
    <source>
        <dbReference type="Google" id="ProtNLM"/>
    </source>
</evidence>
<keyword evidence="2" id="KW-1185">Reference proteome</keyword>
<gene>
    <name evidence="1" type="ORF">Aco03nite_081900</name>
</gene>
<name>A0ABQ3XMQ6_9ACTN</name>
<evidence type="ECO:0000313" key="1">
    <source>
        <dbReference type="EMBL" id="GID59786.1"/>
    </source>
</evidence>
<dbReference type="EMBL" id="BOMG01000102">
    <property type="protein sequence ID" value="GID59786.1"/>
    <property type="molecule type" value="Genomic_DNA"/>
</dbReference>
<dbReference type="Proteomes" id="UP000612282">
    <property type="component" value="Unassembled WGS sequence"/>
</dbReference>
<evidence type="ECO:0000313" key="2">
    <source>
        <dbReference type="Proteomes" id="UP000612282"/>
    </source>
</evidence>
<organism evidence="1 2">
    <name type="scientific">Actinoplanes couchii</name>
    <dbReference type="NCBI Taxonomy" id="403638"/>
    <lineage>
        <taxon>Bacteria</taxon>
        <taxon>Bacillati</taxon>
        <taxon>Actinomycetota</taxon>
        <taxon>Actinomycetes</taxon>
        <taxon>Micromonosporales</taxon>
        <taxon>Micromonosporaceae</taxon>
        <taxon>Actinoplanes</taxon>
    </lineage>
</organism>